<dbReference type="InterPro" id="IPR011750">
    <property type="entry name" value="Gmx_para_CXXCG"/>
</dbReference>
<evidence type="ECO:0000313" key="2">
    <source>
        <dbReference type="Proteomes" id="UP000001351"/>
    </source>
</evidence>
<reference evidence="1 2" key="1">
    <citation type="journal article" date="2011" name="Mol. Biol. Evol.">
        <title>Comparative genomic analysis of fruiting body formation in Myxococcales.</title>
        <authorList>
            <person name="Huntley S."/>
            <person name="Hamann N."/>
            <person name="Wegener-Feldbrugge S."/>
            <person name="Treuner-Lange A."/>
            <person name="Kube M."/>
            <person name="Reinhardt R."/>
            <person name="Klages S."/>
            <person name="Muller R."/>
            <person name="Ronning C.M."/>
            <person name="Nierman W.C."/>
            <person name="Sogaard-Andersen L."/>
        </authorList>
    </citation>
    <scope>NUCLEOTIDE SEQUENCE [LARGE SCALE GENOMIC DNA]</scope>
    <source>
        <strain evidence="1 2">DW4/3-1</strain>
    </source>
</reference>
<keyword evidence="2" id="KW-1185">Reference proteome</keyword>
<dbReference type="NCBIfam" id="TIGR02264">
    <property type="entry name" value="gmx_para_CXXCG"/>
    <property type="match status" value="1"/>
</dbReference>
<name>E3FH33_STIAD</name>
<protein>
    <submittedName>
        <fullName evidence="1">Uncharacterized protein</fullName>
    </submittedName>
</protein>
<proteinExistence type="predicted"/>
<dbReference type="KEGG" id="sur:STAUR_6306"/>
<evidence type="ECO:0000313" key="1">
    <source>
        <dbReference type="EMBL" id="ADO74063.1"/>
    </source>
</evidence>
<dbReference type="RefSeq" id="WP_013377237.1">
    <property type="nucleotide sequence ID" value="NC_014623.1"/>
</dbReference>
<dbReference type="Pfam" id="PF09535">
    <property type="entry name" value="Gmx_para_CXXCG"/>
    <property type="match status" value="1"/>
</dbReference>
<gene>
    <name evidence="1" type="ordered locus">STAUR_6306</name>
</gene>
<dbReference type="Proteomes" id="UP000001351">
    <property type="component" value="Chromosome"/>
</dbReference>
<dbReference type="HOGENOM" id="CLU_077132_0_0_7"/>
<accession>E3FH33</accession>
<organism evidence="1 2">
    <name type="scientific">Stigmatella aurantiaca (strain DW4/3-1)</name>
    <dbReference type="NCBI Taxonomy" id="378806"/>
    <lineage>
        <taxon>Bacteria</taxon>
        <taxon>Pseudomonadati</taxon>
        <taxon>Myxococcota</taxon>
        <taxon>Myxococcia</taxon>
        <taxon>Myxococcales</taxon>
        <taxon>Cystobacterineae</taxon>
        <taxon>Archangiaceae</taxon>
        <taxon>Stigmatella</taxon>
    </lineage>
</organism>
<dbReference type="EMBL" id="CP002271">
    <property type="protein sequence ID" value="ADO74063.1"/>
    <property type="molecule type" value="Genomic_DNA"/>
</dbReference>
<sequence length="167" mass="18083">MRFYVLRKAPDKGTTGDMQAVSKWTRPGVKCPMCGATWAEAGVSYPCVDLSNHPQAAKLTQPRAEPIEEFERLRECVRPLLPAGALLPPGTSLGPSVGTAQGEFGAFFFEQPWILLDTASLPHHTDLFRLASFSTVLVGTERFKEAVQGLGLGGIAFHEVLQSDGAR</sequence>
<dbReference type="AlphaFoldDB" id="E3FH33"/>